<dbReference type="AlphaFoldDB" id="A0AAD6TTW8"/>
<feature type="region of interest" description="Disordered" evidence="1">
    <location>
        <begin position="491"/>
        <end position="535"/>
    </location>
</feature>
<feature type="compositionally biased region" description="Pro residues" evidence="1">
    <location>
        <begin position="56"/>
        <end position="65"/>
    </location>
</feature>
<name>A0AAD6TTW8_9AGAR</name>
<feature type="domain" description="FCP1 homology" evidence="2">
    <location>
        <begin position="84"/>
        <end position="299"/>
    </location>
</feature>
<feature type="compositionally biased region" description="Polar residues" evidence="1">
    <location>
        <begin position="205"/>
        <end position="215"/>
    </location>
</feature>
<reference evidence="3" key="1">
    <citation type="submission" date="2023-03" db="EMBL/GenBank/DDBJ databases">
        <title>Massive genome expansion in bonnet fungi (Mycena s.s.) driven by repeated elements and novel gene families across ecological guilds.</title>
        <authorList>
            <consortium name="Lawrence Berkeley National Laboratory"/>
            <person name="Harder C.B."/>
            <person name="Miyauchi S."/>
            <person name="Viragh M."/>
            <person name="Kuo A."/>
            <person name="Thoen E."/>
            <person name="Andreopoulos B."/>
            <person name="Lu D."/>
            <person name="Skrede I."/>
            <person name="Drula E."/>
            <person name="Henrissat B."/>
            <person name="Morin E."/>
            <person name="Kohler A."/>
            <person name="Barry K."/>
            <person name="LaButti K."/>
            <person name="Morin E."/>
            <person name="Salamov A."/>
            <person name="Lipzen A."/>
            <person name="Mereny Z."/>
            <person name="Hegedus B."/>
            <person name="Baldrian P."/>
            <person name="Stursova M."/>
            <person name="Weitz H."/>
            <person name="Taylor A."/>
            <person name="Grigoriev I.V."/>
            <person name="Nagy L.G."/>
            <person name="Martin F."/>
            <person name="Kauserud H."/>
        </authorList>
    </citation>
    <scope>NUCLEOTIDE SEQUENCE</scope>
    <source>
        <strain evidence="3">CBHHK173m</strain>
    </source>
</reference>
<feature type="region of interest" description="Disordered" evidence="1">
    <location>
        <begin position="48"/>
        <end position="75"/>
    </location>
</feature>
<feature type="region of interest" description="Disordered" evidence="1">
    <location>
        <begin position="299"/>
        <end position="318"/>
    </location>
</feature>
<feature type="compositionally biased region" description="Low complexity" evidence="1">
    <location>
        <begin position="414"/>
        <end position="446"/>
    </location>
</feature>
<comment type="caution">
    <text evidence="3">The sequence shown here is derived from an EMBL/GenBank/DDBJ whole genome shotgun (WGS) entry which is preliminary data.</text>
</comment>
<dbReference type="InterPro" id="IPR050365">
    <property type="entry name" value="TIM50"/>
</dbReference>
<organism evidence="3 4">
    <name type="scientific">Mycena belliarum</name>
    <dbReference type="NCBI Taxonomy" id="1033014"/>
    <lineage>
        <taxon>Eukaryota</taxon>
        <taxon>Fungi</taxon>
        <taxon>Dikarya</taxon>
        <taxon>Basidiomycota</taxon>
        <taxon>Agaricomycotina</taxon>
        <taxon>Agaricomycetes</taxon>
        <taxon>Agaricomycetidae</taxon>
        <taxon>Agaricales</taxon>
        <taxon>Marasmiineae</taxon>
        <taxon>Mycenaceae</taxon>
        <taxon>Mycena</taxon>
    </lineage>
</organism>
<evidence type="ECO:0000256" key="1">
    <source>
        <dbReference type="SAM" id="MobiDB-lite"/>
    </source>
</evidence>
<evidence type="ECO:0000313" key="3">
    <source>
        <dbReference type="EMBL" id="KAJ7077164.1"/>
    </source>
</evidence>
<sequence length="626" mass="66192">MDPFSAYGGHMYTNEYNYQYYQSNNAFTYPGHVDYGYSGWPVHQSYLPAPPRERTPTPPPPPAEPSPEYLADSLAPQLPAPSGQRKLLIFDLNGTLLLRSPRTYGAQRKIYLRPYAGALVAYISHPDVQAWLDCMVWSSAQAHNVREMVERAFGAAEGEGKGCILRAVWARDTLGLGREAFHQKTQTTKDLAKPWAFFAGIGAPRSTSPAYTPTADNDEDRHERVPTPSRSPPPSSALLESEDPLPISAPSPDVLPIDLSDPPHGPHTTFLVDDSPLKARLQPWNHLCVAEYTAPARKHDRAAAGLPPDNEKPPASVNGVNVDKLEAEAPAGPLADELAGLAAEAAAAGVPEGTTDLGKDRWRKRRRGAVEEVDQAEEKGGPDVKVENGASGGSGVQGVSKRAKRRERKRLRAEASLAGNGTGAETEAGDESAGSASGSSSSLPSSCPSVLLPDGIEAVGSEHAPVEETAEQIRHHDGDQSVSFPAEKQELLNEPEGSGTEPSLGKRKRDANEEATRTSSPAGASIRAGTDKDSDGEPFDATLLAVIGVLAHARGVGNVAAWVRGGGLTADADLGTDAAANAESGTDVPPADPVQWFAAPRLLHAWAARGRAALAELGLEAASGVE</sequence>
<proteinExistence type="predicted"/>
<dbReference type="InterPro" id="IPR023214">
    <property type="entry name" value="HAD_sf"/>
</dbReference>
<protein>
    <recommendedName>
        <fullName evidence="2">FCP1 homology domain-containing protein</fullName>
    </recommendedName>
</protein>
<keyword evidence="4" id="KW-1185">Reference proteome</keyword>
<dbReference type="InterPro" id="IPR004274">
    <property type="entry name" value="FCP1_dom"/>
</dbReference>
<evidence type="ECO:0000259" key="2">
    <source>
        <dbReference type="SMART" id="SM00577"/>
    </source>
</evidence>
<feature type="region of interest" description="Disordered" evidence="1">
    <location>
        <begin position="204"/>
        <end position="271"/>
    </location>
</feature>
<dbReference type="Gene3D" id="3.40.50.1000">
    <property type="entry name" value="HAD superfamily/HAD-like"/>
    <property type="match status" value="1"/>
</dbReference>
<dbReference type="SUPFAM" id="SSF56784">
    <property type="entry name" value="HAD-like"/>
    <property type="match status" value="1"/>
</dbReference>
<evidence type="ECO:0000313" key="4">
    <source>
        <dbReference type="Proteomes" id="UP001222325"/>
    </source>
</evidence>
<dbReference type="SMART" id="SM00577">
    <property type="entry name" value="CPDc"/>
    <property type="match status" value="1"/>
</dbReference>
<dbReference type="EMBL" id="JARJCN010000075">
    <property type="protein sequence ID" value="KAJ7077164.1"/>
    <property type="molecule type" value="Genomic_DNA"/>
</dbReference>
<dbReference type="InterPro" id="IPR036412">
    <property type="entry name" value="HAD-like_sf"/>
</dbReference>
<dbReference type="Proteomes" id="UP001222325">
    <property type="component" value="Unassembled WGS sequence"/>
</dbReference>
<dbReference type="PANTHER" id="PTHR12210">
    <property type="entry name" value="DULLARD PROTEIN PHOSPHATASE"/>
    <property type="match status" value="1"/>
</dbReference>
<accession>A0AAD6TTW8</accession>
<feature type="compositionally biased region" description="Basic and acidic residues" evidence="1">
    <location>
        <begin position="376"/>
        <end position="386"/>
    </location>
</feature>
<gene>
    <name evidence="3" type="ORF">B0H15DRAFT_862628</name>
</gene>
<feature type="region of interest" description="Disordered" evidence="1">
    <location>
        <begin position="346"/>
        <end position="453"/>
    </location>
</feature>
<feature type="compositionally biased region" description="Basic residues" evidence="1">
    <location>
        <begin position="401"/>
        <end position="411"/>
    </location>
</feature>